<dbReference type="Proteomes" id="UP001557484">
    <property type="component" value="Unassembled WGS sequence"/>
</dbReference>
<gene>
    <name evidence="8" type="ORF">AB4875_14900</name>
</gene>
<keyword evidence="9" id="KW-1185">Reference proteome</keyword>
<evidence type="ECO:0000256" key="4">
    <source>
        <dbReference type="ARBA" id="ARBA00022692"/>
    </source>
</evidence>
<feature type="transmembrane region" description="Helical" evidence="7">
    <location>
        <begin position="115"/>
        <end position="135"/>
    </location>
</feature>
<keyword evidence="4 7" id="KW-0812">Transmembrane</keyword>
<evidence type="ECO:0000313" key="9">
    <source>
        <dbReference type="Proteomes" id="UP001557484"/>
    </source>
</evidence>
<keyword evidence="6 7" id="KW-0472">Membrane</keyword>
<feature type="transmembrane region" description="Helical" evidence="7">
    <location>
        <begin position="382"/>
        <end position="401"/>
    </location>
</feature>
<proteinExistence type="inferred from homology"/>
<comment type="similarity">
    <text evidence="2">Belongs to the polysaccharide synthase family.</text>
</comment>
<feature type="transmembrane region" description="Helical" evidence="7">
    <location>
        <begin position="357"/>
        <end position="376"/>
    </location>
</feature>
<dbReference type="PANTHER" id="PTHR30250:SF10">
    <property type="entry name" value="LIPOPOLYSACCHARIDE BIOSYNTHESIS PROTEIN WZXC"/>
    <property type="match status" value="1"/>
</dbReference>
<keyword evidence="3" id="KW-1003">Cell membrane</keyword>
<dbReference type="Pfam" id="PF13440">
    <property type="entry name" value="Polysacc_synt_3"/>
    <property type="match status" value="1"/>
</dbReference>
<organism evidence="8 9">
    <name type="scientific">Zhongshania arctica</name>
    <dbReference type="NCBI Taxonomy" id="3238302"/>
    <lineage>
        <taxon>Bacteria</taxon>
        <taxon>Pseudomonadati</taxon>
        <taxon>Pseudomonadota</taxon>
        <taxon>Gammaproteobacteria</taxon>
        <taxon>Cellvibrionales</taxon>
        <taxon>Spongiibacteraceae</taxon>
        <taxon>Zhongshania</taxon>
    </lineage>
</organism>
<evidence type="ECO:0000256" key="1">
    <source>
        <dbReference type="ARBA" id="ARBA00004651"/>
    </source>
</evidence>
<evidence type="ECO:0000256" key="7">
    <source>
        <dbReference type="SAM" id="Phobius"/>
    </source>
</evidence>
<feature type="transmembrane region" description="Helical" evidence="7">
    <location>
        <begin position="41"/>
        <end position="62"/>
    </location>
</feature>
<evidence type="ECO:0000256" key="2">
    <source>
        <dbReference type="ARBA" id="ARBA00007430"/>
    </source>
</evidence>
<dbReference type="PANTHER" id="PTHR30250">
    <property type="entry name" value="PST FAMILY PREDICTED COLANIC ACID TRANSPORTER"/>
    <property type="match status" value="1"/>
</dbReference>
<accession>A0ABV3TYY2</accession>
<feature type="transmembrane region" description="Helical" evidence="7">
    <location>
        <begin position="74"/>
        <end position="95"/>
    </location>
</feature>
<feature type="transmembrane region" description="Helical" evidence="7">
    <location>
        <begin position="174"/>
        <end position="192"/>
    </location>
</feature>
<comment type="caution">
    <text evidence="8">The sequence shown here is derived from an EMBL/GenBank/DDBJ whole genome shotgun (WGS) entry which is preliminary data.</text>
</comment>
<evidence type="ECO:0000313" key="8">
    <source>
        <dbReference type="EMBL" id="MEX1666782.1"/>
    </source>
</evidence>
<dbReference type="RefSeq" id="WP_368376852.1">
    <property type="nucleotide sequence ID" value="NZ_JBFRYB010000001.1"/>
</dbReference>
<sequence>MTEHIGFLRNLSWIAAGEMMVRVSRLITTLVLARYLSLNDYGLAALAIATAEIVRVLASNGIGNLIVKAENHKLAVVSATVFWLNLALGLVMFALQYSLSPHIAALYNAPVLSDLLRALSVTHLIYPFAMVQFNLLQRSNRMKEAGLIMGLTVTADNLIAAGLAIAGFGVWSVIWPKIGAALVWVIVINRQVTWQPRWQLALSELKSMRRYSGGVLMAECLRNGRNQIDLFILGRVLSPDLFGLYAFARNAGLGISLSLTQGFNTALLPKLCEAQRSGENLVKSYISALKTGMTFIAPIILLQAVLAPIYVPLLFGEQWADASLLISCLCLSAIPRMIFESGSMFFRAGNDLRKENILAITFTSVFCVAIVFAAQWGALTVTMTMIALYLLAAIVLIEGLVSKDYNSHRALA</sequence>
<feature type="transmembrane region" description="Helical" evidence="7">
    <location>
        <begin position="319"/>
        <end position="337"/>
    </location>
</feature>
<dbReference type="EMBL" id="JBFRYB010000001">
    <property type="protein sequence ID" value="MEX1666782.1"/>
    <property type="molecule type" value="Genomic_DNA"/>
</dbReference>
<comment type="subcellular location">
    <subcellularLocation>
        <location evidence="1">Cell membrane</location>
        <topology evidence="1">Multi-pass membrane protein</topology>
    </subcellularLocation>
</comment>
<protein>
    <submittedName>
        <fullName evidence="8">Oligosaccharide flippase family protein</fullName>
    </submittedName>
</protein>
<evidence type="ECO:0000256" key="6">
    <source>
        <dbReference type="ARBA" id="ARBA00023136"/>
    </source>
</evidence>
<reference evidence="8 9" key="1">
    <citation type="journal article" date="2011" name="Int. J. Syst. Evol. Microbiol.">
        <title>Zhongshania antarctica gen. nov., sp. nov. and Zhongshania guokunii sp. nov., gammaproteobacteria respectively isolated from coastal attached (fast) ice and surface seawater of the Antarctic.</title>
        <authorList>
            <person name="Li H.J."/>
            <person name="Zhang X.Y."/>
            <person name="Chen C.X."/>
            <person name="Zhang Y.J."/>
            <person name="Gao Z.M."/>
            <person name="Yu Y."/>
            <person name="Chen X.L."/>
            <person name="Chen B."/>
            <person name="Zhang Y.Z."/>
        </authorList>
    </citation>
    <scope>NUCLEOTIDE SEQUENCE [LARGE SCALE GENOMIC DNA]</scope>
    <source>
        <strain evidence="8 9">R06B22</strain>
    </source>
</reference>
<name>A0ABV3TYY2_9GAMM</name>
<feature type="transmembrane region" description="Helical" evidence="7">
    <location>
        <begin position="147"/>
        <end position="168"/>
    </location>
</feature>
<keyword evidence="5 7" id="KW-1133">Transmembrane helix</keyword>
<evidence type="ECO:0000256" key="5">
    <source>
        <dbReference type="ARBA" id="ARBA00022989"/>
    </source>
</evidence>
<feature type="transmembrane region" description="Helical" evidence="7">
    <location>
        <begin position="293"/>
        <end position="313"/>
    </location>
</feature>
<evidence type="ECO:0000256" key="3">
    <source>
        <dbReference type="ARBA" id="ARBA00022475"/>
    </source>
</evidence>
<dbReference type="InterPro" id="IPR050833">
    <property type="entry name" value="Poly_Biosynth_Transport"/>
</dbReference>